<evidence type="ECO:0000313" key="3">
    <source>
        <dbReference type="Proteomes" id="UP000023152"/>
    </source>
</evidence>
<dbReference type="PANTHER" id="PTHR11787">
    <property type="entry name" value="RAB GDP-DISSOCIATION INHIBITOR"/>
    <property type="match status" value="1"/>
</dbReference>
<dbReference type="PANTHER" id="PTHR11787:SF8">
    <property type="entry name" value="RAB GDP DISSOCIATION INHIBITOR"/>
    <property type="match status" value="1"/>
</dbReference>
<dbReference type="Pfam" id="PF00996">
    <property type="entry name" value="GDI"/>
    <property type="match status" value="1"/>
</dbReference>
<dbReference type="SUPFAM" id="SSF51905">
    <property type="entry name" value="FAD/NAD(P)-binding domain"/>
    <property type="match status" value="1"/>
</dbReference>
<keyword evidence="3" id="KW-1185">Reference proteome</keyword>
<dbReference type="Gene3D" id="3.30.519.10">
    <property type="entry name" value="Guanine Nucleotide Dissociation Inhibitor, domain 2"/>
    <property type="match status" value="1"/>
</dbReference>
<organism evidence="2 3">
    <name type="scientific">Reticulomyxa filosa</name>
    <dbReference type="NCBI Taxonomy" id="46433"/>
    <lineage>
        <taxon>Eukaryota</taxon>
        <taxon>Sar</taxon>
        <taxon>Rhizaria</taxon>
        <taxon>Retaria</taxon>
        <taxon>Foraminifera</taxon>
        <taxon>Monothalamids</taxon>
        <taxon>Reticulomyxidae</taxon>
        <taxon>Reticulomyxa</taxon>
    </lineage>
</organism>
<accession>X6N7Q0</accession>
<dbReference type="GO" id="GO:0005737">
    <property type="term" value="C:cytoplasm"/>
    <property type="evidence" value="ECO:0007669"/>
    <property type="project" value="TreeGrafter"/>
</dbReference>
<comment type="caution">
    <text evidence="2">The sequence shown here is derived from an EMBL/GenBank/DDBJ whole genome shotgun (WGS) entry which is preliminary data.</text>
</comment>
<reference evidence="2 3" key="1">
    <citation type="journal article" date="2013" name="Curr. Biol.">
        <title>The Genome of the Foraminiferan Reticulomyxa filosa.</title>
        <authorList>
            <person name="Glockner G."/>
            <person name="Hulsmann N."/>
            <person name="Schleicher M."/>
            <person name="Noegel A.A."/>
            <person name="Eichinger L."/>
            <person name="Gallinger C."/>
            <person name="Pawlowski J."/>
            <person name="Sierra R."/>
            <person name="Euteneuer U."/>
            <person name="Pillet L."/>
            <person name="Moustafa A."/>
            <person name="Platzer M."/>
            <person name="Groth M."/>
            <person name="Szafranski K."/>
            <person name="Schliwa M."/>
        </authorList>
    </citation>
    <scope>NUCLEOTIDE SEQUENCE [LARGE SCALE GENOMIC DNA]</scope>
</reference>
<protein>
    <submittedName>
        <fullName evidence="2">Uncharacterized protein</fullName>
    </submittedName>
</protein>
<dbReference type="InterPro" id="IPR018203">
    <property type="entry name" value="GDP_dissociation_inhibitor"/>
</dbReference>
<dbReference type="GO" id="GO:0016192">
    <property type="term" value="P:vesicle-mediated transport"/>
    <property type="evidence" value="ECO:0007669"/>
    <property type="project" value="TreeGrafter"/>
</dbReference>
<dbReference type="EMBL" id="ASPP01011190">
    <property type="protein sequence ID" value="ETO21918.1"/>
    <property type="molecule type" value="Genomic_DNA"/>
</dbReference>
<dbReference type="OrthoDB" id="9446342at2759"/>
<dbReference type="GO" id="GO:0005093">
    <property type="term" value="F:Rab GDP-dissociation inhibitor activity"/>
    <property type="evidence" value="ECO:0007669"/>
    <property type="project" value="TreeGrafter"/>
</dbReference>
<comment type="similarity">
    <text evidence="1">Belongs to the Rab GDI family.</text>
</comment>
<dbReference type="Proteomes" id="UP000023152">
    <property type="component" value="Unassembled WGS sequence"/>
</dbReference>
<dbReference type="InterPro" id="IPR036188">
    <property type="entry name" value="FAD/NAD-bd_sf"/>
</dbReference>
<dbReference type="AlphaFoldDB" id="X6N7Q0"/>
<gene>
    <name evidence="2" type="ORF">RFI_15282</name>
</gene>
<dbReference type="GO" id="GO:0007264">
    <property type="term" value="P:small GTPase-mediated signal transduction"/>
    <property type="evidence" value="ECO:0007669"/>
    <property type="project" value="InterPro"/>
</dbReference>
<name>X6N7Q0_RETFI</name>
<proteinExistence type="inferred from homology"/>
<evidence type="ECO:0000256" key="1">
    <source>
        <dbReference type="ARBA" id="ARBA00005593"/>
    </source>
</evidence>
<evidence type="ECO:0000313" key="2">
    <source>
        <dbReference type="EMBL" id="ETO21918.1"/>
    </source>
</evidence>
<dbReference type="PRINTS" id="PR00891">
    <property type="entry name" value="RABGDIREP"/>
</dbReference>
<sequence length="121" mass="14187">MNTTHNKKNKISKKKKNDCDLYYGAESASLNLKQLFKKCEGSDEKIDEKELGQGKNYSIDLCPKFIMGCENLVKMLLHTKVTRYLEFRHVDGSFVYNKGKLYEVLIYFYIKEMQSKTQPLK</sequence>